<dbReference type="GO" id="GO:0016758">
    <property type="term" value="F:hexosyltransferase activity"/>
    <property type="evidence" value="ECO:0007669"/>
    <property type="project" value="InterPro"/>
</dbReference>
<proteinExistence type="inferred from homology"/>
<evidence type="ECO:0000313" key="10">
    <source>
        <dbReference type="EMBL" id="NYH80451.1"/>
    </source>
</evidence>
<feature type="transmembrane region" description="Helical" evidence="9">
    <location>
        <begin position="313"/>
        <end position="333"/>
    </location>
</feature>
<evidence type="ECO:0000256" key="1">
    <source>
        <dbReference type="ARBA" id="ARBA00004651"/>
    </source>
</evidence>
<keyword evidence="11" id="KW-1185">Reference proteome</keyword>
<feature type="transmembrane region" description="Helical" evidence="9">
    <location>
        <begin position="289"/>
        <end position="306"/>
    </location>
</feature>
<gene>
    <name evidence="10" type="ORF">FHR84_003808</name>
</gene>
<keyword evidence="6 9" id="KW-0472">Membrane</keyword>
<organism evidence="10 11">
    <name type="scientific">Actinopolyspora biskrensis</name>
    <dbReference type="NCBI Taxonomy" id="1470178"/>
    <lineage>
        <taxon>Bacteria</taxon>
        <taxon>Bacillati</taxon>
        <taxon>Actinomycetota</taxon>
        <taxon>Actinomycetes</taxon>
        <taxon>Actinopolysporales</taxon>
        <taxon>Actinopolysporaceae</taxon>
        <taxon>Actinopolyspora</taxon>
    </lineage>
</organism>
<evidence type="ECO:0000256" key="8">
    <source>
        <dbReference type="SAM" id="MobiDB-lite"/>
    </source>
</evidence>
<name>A0A852Z0V9_9ACTN</name>
<dbReference type="InterPro" id="IPR018584">
    <property type="entry name" value="GT87"/>
</dbReference>
<keyword evidence="3 10" id="KW-0808">Transferase</keyword>
<reference evidence="10 11" key="1">
    <citation type="submission" date="2020-07" db="EMBL/GenBank/DDBJ databases">
        <title>Genomic Encyclopedia of Type Strains, Phase III (KMG-III): the genomes of soil and plant-associated and newly described type strains.</title>
        <authorList>
            <person name="Whitman W."/>
        </authorList>
    </citation>
    <scope>NUCLEOTIDE SEQUENCE [LARGE SCALE GENOMIC DNA]</scope>
    <source>
        <strain evidence="10 11">CECT 8576</strain>
    </source>
</reference>
<evidence type="ECO:0000256" key="2">
    <source>
        <dbReference type="ARBA" id="ARBA00022475"/>
    </source>
</evidence>
<feature type="transmembrane region" description="Helical" evidence="9">
    <location>
        <begin position="79"/>
        <end position="98"/>
    </location>
</feature>
<comment type="subcellular location">
    <subcellularLocation>
        <location evidence="1">Cell membrane</location>
        <topology evidence="1">Multi-pass membrane protein</topology>
    </subcellularLocation>
</comment>
<evidence type="ECO:0000256" key="7">
    <source>
        <dbReference type="ARBA" id="ARBA00024033"/>
    </source>
</evidence>
<keyword evidence="5 9" id="KW-1133">Transmembrane helix</keyword>
<dbReference type="Pfam" id="PF09594">
    <property type="entry name" value="GT87"/>
    <property type="match status" value="1"/>
</dbReference>
<protein>
    <submittedName>
        <fullName evidence="10">Alpha-1,2-mannosyltransferase</fullName>
        <ecNumber evidence="10">2.4.1.-</ecNumber>
    </submittedName>
</protein>
<dbReference type="EMBL" id="JACBYW010000007">
    <property type="protein sequence ID" value="NYH80451.1"/>
    <property type="molecule type" value="Genomic_DNA"/>
</dbReference>
<evidence type="ECO:0000256" key="5">
    <source>
        <dbReference type="ARBA" id="ARBA00022989"/>
    </source>
</evidence>
<keyword evidence="10" id="KW-0328">Glycosyltransferase</keyword>
<feature type="transmembrane region" description="Helical" evidence="9">
    <location>
        <begin position="186"/>
        <end position="206"/>
    </location>
</feature>
<feature type="region of interest" description="Disordered" evidence="8">
    <location>
        <begin position="382"/>
        <end position="431"/>
    </location>
</feature>
<dbReference type="Proteomes" id="UP000548304">
    <property type="component" value="Unassembled WGS sequence"/>
</dbReference>
<keyword evidence="4 9" id="KW-0812">Transmembrane</keyword>
<evidence type="ECO:0000256" key="3">
    <source>
        <dbReference type="ARBA" id="ARBA00022679"/>
    </source>
</evidence>
<feature type="transmembrane region" description="Helical" evidence="9">
    <location>
        <begin position="159"/>
        <end position="180"/>
    </location>
</feature>
<evidence type="ECO:0000256" key="6">
    <source>
        <dbReference type="ARBA" id="ARBA00023136"/>
    </source>
</evidence>
<comment type="similarity">
    <text evidence="7">Belongs to the glycosyltransferase 87 family.</text>
</comment>
<evidence type="ECO:0000256" key="4">
    <source>
        <dbReference type="ARBA" id="ARBA00022692"/>
    </source>
</evidence>
<dbReference type="RefSeq" id="WP_343075323.1">
    <property type="nucleotide sequence ID" value="NZ_JACBYW010000007.1"/>
</dbReference>
<accession>A0A852Z0V9</accession>
<dbReference type="EC" id="2.4.1.-" evidence="10"/>
<feature type="transmembrane region" description="Helical" evidence="9">
    <location>
        <begin position="353"/>
        <end position="373"/>
    </location>
</feature>
<evidence type="ECO:0000256" key="9">
    <source>
        <dbReference type="SAM" id="Phobius"/>
    </source>
</evidence>
<dbReference type="GO" id="GO:0005886">
    <property type="term" value="C:plasma membrane"/>
    <property type="evidence" value="ECO:0007669"/>
    <property type="project" value="UniProtKB-SubCell"/>
</dbReference>
<evidence type="ECO:0000313" key="11">
    <source>
        <dbReference type="Proteomes" id="UP000548304"/>
    </source>
</evidence>
<comment type="caution">
    <text evidence="10">The sequence shown here is derived from an EMBL/GenBank/DDBJ whole genome shotgun (WGS) entry which is preliminary data.</text>
</comment>
<sequence>MAAVSAGALLWTLLSGVMSQENWPDHEVYRRAVHTWLSGGNILSSHSPVSNDGPLPWVYPPFALLPLTPLAVLPLKLDIALLYLVNVAALVGTLYLVLRRVVPRAGARTALATAVVATQASLLIDPVANSFWQGQINIVLMGLVAFDCLVSAPRWPRGMLIGTAAAVKLVPAAFVLLFLLRRDFRAVFSVVATFVAATLVGFLVDFGASVEYWFGRGPAAAAFGSPLRGNQSVLAVLSRTDLAPTARFVGWIALCLLLAAVTAYCAHRGSAPLAVTTIGVFSLLVSPTAWSNHWVWIAPAILLMILHGVLNRGFPWLFAAAAAIVVTRAAPYTDLPAGRSSMVELGPLAQLSAASYVLLGVGLVLALLVTLLGRDVSAGNVPWRPRTRSDTSATAGGLARPARIGGAIRPPREAPPRNHPRQSEQKTSIGH</sequence>
<feature type="compositionally biased region" description="Basic and acidic residues" evidence="8">
    <location>
        <begin position="410"/>
        <end position="424"/>
    </location>
</feature>
<feature type="transmembrane region" description="Helical" evidence="9">
    <location>
        <begin position="248"/>
        <end position="269"/>
    </location>
</feature>
<dbReference type="AlphaFoldDB" id="A0A852Z0V9"/>
<feature type="transmembrane region" description="Helical" evidence="9">
    <location>
        <begin position="105"/>
        <end position="124"/>
    </location>
</feature>
<keyword evidence="2" id="KW-1003">Cell membrane</keyword>